<dbReference type="AlphaFoldDB" id="A0AAU7D7S8"/>
<feature type="domain" description="SpoVT-AbrB" evidence="1">
    <location>
        <begin position="8"/>
        <end position="53"/>
    </location>
</feature>
<proteinExistence type="predicted"/>
<dbReference type="EMBL" id="CP121194">
    <property type="protein sequence ID" value="XBH09974.1"/>
    <property type="molecule type" value="Genomic_DNA"/>
</dbReference>
<dbReference type="SUPFAM" id="SSF89447">
    <property type="entry name" value="AbrB/MazE/MraZ-like"/>
    <property type="match status" value="1"/>
</dbReference>
<name>A0AAU7D7S8_9BACT</name>
<accession>A0AAU7D7S8</accession>
<reference evidence="3" key="1">
    <citation type="submission" date="2023-03" db="EMBL/GenBank/DDBJ databases">
        <title>Edaphobacter sp.</title>
        <authorList>
            <person name="Huber K.J."/>
            <person name="Papendorf J."/>
            <person name="Pilke C."/>
            <person name="Bunk B."/>
            <person name="Sproeer C."/>
            <person name="Pester M."/>
        </authorList>
    </citation>
    <scope>NUCLEOTIDE SEQUENCE</scope>
    <source>
        <strain evidence="2">DSM 109919</strain>
        <strain evidence="3">DSM 109920</strain>
    </source>
</reference>
<dbReference type="Gene3D" id="2.10.260.10">
    <property type="match status" value="1"/>
</dbReference>
<gene>
    <name evidence="2" type="ORF">P4G45_16040</name>
    <name evidence="3" type="ORF">P8936_17250</name>
</gene>
<dbReference type="NCBIfam" id="TIGR02609">
    <property type="entry name" value="doc_partner"/>
    <property type="match status" value="1"/>
</dbReference>
<keyword evidence="3" id="KW-0238">DNA-binding</keyword>
<dbReference type="GO" id="GO:0003677">
    <property type="term" value="F:DNA binding"/>
    <property type="evidence" value="ECO:0007669"/>
    <property type="project" value="UniProtKB-KW"/>
</dbReference>
<organism evidence="3">
    <name type="scientific">Edaphobacter paludis</name>
    <dbReference type="NCBI Taxonomy" id="3035702"/>
    <lineage>
        <taxon>Bacteria</taxon>
        <taxon>Pseudomonadati</taxon>
        <taxon>Acidobacteriota</taxon>
        <taxon>Terriglobia</taxon>
        <taxon>Terriglobales</taxon>
        <taxon>Acidobacteriaceae</taxon>
        <taxon>Edaphobacter</taxon>
    </lineage>
</organism>
<evidence type="ECO:0000259" key="1">
    <source>
        <dbReference type="SMART" id="SM00966"/>
    </source>
</evidence>
<evidence type="ECO:0000313" key="3">
    <source>
        <dbReference type="EMBL" id="XBH13410.1"/>
    </source>
</evidence>
<dbReference type="InterPro" id="IPR013432">
    <property type="entry name" value="Doc_partner"/>
</dbReference>
<accession>A0AAU7CX58</accession>
<evidence type="ECO:0000313" key="2">
    <source>
        <dbReference type="EMBL" id="XBH09974.1"/>
    </source>
</evidence>
<dbReference type="RefSeq" id="WP_348267480.1">
    <property type="nucleotide sequence ID" value="NZ_CP121194.1"/>
</dbReference>
<dbReference type="KEGG" id="epl:P4G45_16040"/>
<dbReference type="InterPro" id="IPR007159">
    <property type="entry name" value="SpoVT-AbrB_dom"/>
</dbReference>
<dbReference type="InterPro" id="IPR037914">
    <property type="entry name" value="SpoVT-AbrB_sf"/>
</dbReference>
<dbReference type="SMART" id="SM00966">
    <property type="entry name" value="SpoVT_AbrB"/>
    <property type="match status" value="1"/>
</dbReference>
<protein>
    <submittedName>
        <fullName evidence="3">AbrB/MazE/SpoVT family DNA-binding domain-containing protein</fullName>
    </submittedName>
</protein>
<dbReference type="EMBL" id="CP121195">
    <property type="protein sequence ID" value="XBH13410.1"/>
    <property type="molecule type" value="Genomic_DNA"/>
</dbReference>
<sequence>MASTAKITTIGNSVGIILSKEVLAKLRVEKGDQVYITETPSGVELTPYDQNFAEEMEAAKRVMRKNRDVLRRLAE</sequence>